<dbReference type="Proteomes" id="UP000003155">
    <property type="component" value="Unassembled WGS sequence"/>
</dbReference>
<accession>F0H3X8</accession>
<name>F0H3X8_9BACT</name>
<keyword evidence="3" id="KW-1185">Reference proteome</keyword>
<organism evidence="2 3">
    <name type="scientific">Prevotella denticola CRIS 18C-A</name>
    <dbReference type="NCBI Taxonomy" id="944557"/>
    <lineage>
        <taxon>Bacteria</taxon>
        <taxon>Pseudomonadati</taxon>
        <taxon>Bacteroidota</taxon>
        <taxon>Bacteroidia</taxon>
        <taxon>Bacteroidales</taxon>
        <taxon>Prevotellaceae</taxon>
        <taxon>Prevotella</taxon>
    </lineage>
</organism>
<gene>
    <name evidence="2" type="ORF">HMPREF9303_2318</name>
</gene>
<proteinExistence type="predicted"/>
<sequence length="43" mass="4854">MDHVAVSHSFLWAYEACGSMFLYGLLVNSMRAADIIRPLPELQ</sequence>
<protein>
    <submittedName>
        <fullName evidence="2">Uncharacterized protein</fullName>
    </submittedName>
</protein>
<dbReference type="EMBL" id="AEXO01000008">
    <property type="protein sequence ID" value="EGC87554.1"/>
    <property type="molecule type" value="Genomic_DNA"/>
</dbReference>
<comment type="caution">
    <text evidence="2">The sequence shown here is derived from an EMBL/GenBank/DDBJ whole genome shotgun (WGS) entry which is preliminary data.</text>
</comment>
<dbReference type="AlphaFoldDB" id="F0H3X8"/>
<keyword evidence="1" id="KW-0472">Membrane</keyword>
<keyword evidence="1" id="KW-0812">Transmembrane</keyword>
<reference evidence="2 3" key="1">
    <citation type="submission" date="2011-02" db="EMBL/GenBank/DDBJ databases">
        <authorList>
            <person name="Durkin A.S."/>
            <person name="Madupu R."/>
            <person name="Torralba M."/>
            <person name="Gillis M."/>
            <person name="Methe B."/>
            <person name="Sutton G."/>
            <person name="Nelson K.E."/>
        </authorList>
    </citation>
    <scope>NUCLEOTIDE SEQUENCE [LARGE SCALE GENOMIC DNA]</scope>
    <source>
        <strain evidence="2 3">CRIS 18C-A</strain>
    </source>
</reference>
<keyword evidence="1" id="KW-1133">Transmembrane helix</keyword>
<evidence type="ECO:0000256" key="1">
    <source>
        <dbReference type="SAM" id="Phobius"/>
    </source>
</evidence>
<evidence type="ECO:0000313" key="2">
    <source>
        <dbReference type="EMBL" id="EGC87554.1"/>
    </source>
</evidence>
<evidence type="ECO:0000313" key="3">
    <source>
        <dbReference type="Proteomes" id="UP000003155"/>
    </source>
</evidence>
<feature type="transmembrane region" description="Helical" evidence="1">
    <location>
        <begin position="6"/>
        <end position="27"/>
    </location>
</feature>